<sequence length="69" mass="7751">MSQMINIREKLIRINPSNSHKIEYSKTSVKSWHTDYSGSSYGNFSDLTDNSKEVLANTSKGLFYSATNG</sequence>
<dbReference type="EMBL" id="SMFM01000008">
    <property type="protein sequence ID" value="TDD74636.1"/>
    <property type="molecule type" value="Genomic_DNA"/>
</dbReference>
<name>A0A4R5ASG3_9FLAO</name>
<keyword evidence="2" id="KW-1185">Reference proteome</keyword>
<reference evidence="1 2" key="1">
    <citation type="submission" date="2019-03" db="EMBL/GenBank/DDBJ databases">
        <title>Flavobacterium AT-3-2 sp. nov., isolated from arctic soil.</title>
        <authorList>
            <person name="Chaudhary D.K."/>
        </authorList>
    </citation>
    <scope>NUCLEOTIDE SEQUENCE [LARGE SCALE GENOMIC DNA]</scope>
    <source>
        <strain evidence="1 2">AT-3-2</strain>
    </source>
</reference>
<proteinExistence type="predicted"/>
<dbReference type="Proteomes" id="UP000295278">
    <property type="component" value="Unassembled WGS sequence"/>
</dbReference>
<accession>A0A4R5ASG3</accession>
<evidence type="ECO:0000313" key="2">
    <source>
        <dbReference type="Proteomes" id="UP000295278"/>
    </source>
</evidence>
<dbReference type="RefSeq" id="WP_131910422.1">
    <property type="nucleotide sequence ID" value="NZ_SMFM01000008.1"/>
</dbReference>
<dbReference type="AlphaFoldDB" id="A0A4R5ASG3"/>
<gene>
    <name evidence="1" type="ORF">E0F89_14110</name>
</gene>
<comment type="caution">
    <text evidence="1">The sequence shown here is derived from an EMBL/GenBank/DDBJ whole genome shotgun (WGS) entry which is preliminary data.</text>
</comment>
<dbReference type="OrthoDB" id="1149160at2"/>
<organism evidence="1 2">
    <name type="scientific">Flavobacterium caseinilyticum</name>
    <dbReference type="NCBI Taxonomy" id="2541732"/>
    <lineage>
        <taxon>Bacteria</taxon>
        <taxon>Pseudomonadati</taxon>
        <taxon>Bacteroidota</taxon>
        <taxon>Flavobacteriia</taxon>
        <taxon>Flavobacteriales</taxon>
        <taxon>Flavobacteriaceae</taxon>
        <taxon>Flavobacterium</taxon>
    </lineage>
</organism>
<protein>
    <submittedName>
        <fullName evidence="1">Uncharacterized protein</fullName>
    </submittedName>
</protein>
<evidence type="ECO:0000313" key="1">
    <source>
        <dbReference type="EMBL" id="TDD74636.1"/>
    </source>
</evidence>